<evidence type="ECO:0000256" key="1">
    <source>
        <dbReference type="SAM" id="Phobius"/>
    </source>
</evidence>
<dbReference type="RefSeq" id="WP_155088344.1">
    <property type="nucleotide sequence ID" value="NZ_WJYA01000004.1"/>
</dbReference>
<dbReference type="Proteomes" id="UP000447545">
    <property type="component" value="Unassembled WGS sequence"/>
</dbReference>
<comment type="caution">
    <text evidence="2">The sequence shown here is derived from an EMBL/GenBank/DDBJ whole genome shotgun (WGS) entry which is preliminary data.</text>
</comment>
<proteinExistence type="predicted"/>
<dbReference type="InterPro" id="IPR024079">
    <property type="entry name" value="MetalloPept_cat_dom_sf"/>
</dbReference>
<protein>
    <recommendedName>
        <fullName evidence="4">Zinc-dependent peptidase</fullName>
    </recommendedName>
</protein>
<dbReference type="PANTHER" id="PTHR30164:SF2">
    <property type="entry name" value="PROTEIN MTFA"/>
    <property type="match status" value="1"/>
</dbReference>
<dbReference type="SUPFAM" id="SSF55486">
    <property type="entry name" value="Metalloproteases ('zincins'), catalytic domain"/>
    <property type="match status" value="1"/>
</dbReference>
<name>A0A7K1GBV1_9FLAO</name>
<dbReference type="GO" id="GO:0005829">
    <property type="term" value="C:cytosol"/>
    <property type="evidence" value="ECO:0007669"/>
    <property type="project" value="TreeGrafter"/>
</dbReference>
<keyword evidence="1" id="KW-0812">Transmembrane</keyword>
<dbReference type="Pfam" id="PF06167">
    <property type="entry name" value="Peptidase_M90"/>
    <property type="match status" value="1"/>
</dbReference>
<organism evidence="2 3">
    <name type="scientific">Winogradskyella ouciana</name>
    <dbReference type="NCBI Taxonomy" id="2608631"/>
    <lineage>
        <taxon>Bacteria</taxon>
        <taxon>Pseudomonadati</taxon>
        <taxon>Bacteroidota</taxon>
        <taxon>Flavobacteriia</taxon>
        <taxon>Flavobacteriales</taxon>
        <taxon>Flavobacteriaceae</taxon>
        <taxon>Winogradskyella</taxon>
    </lineage>
</organism>
<dbReference type="AlphaFoldDB" id="A0A7K1GBV1"/>
<dbReference type="Gene3D" id="3.40.390.10">
    <property type="entry name" value="Collagenase (Catalytic Domain)"/>
    <property type="match status" value="1"/>
</dbReference>
<reference evidence="2 3" key="1">
    <citation type="submission" date="2019-11" db="EMBL/GenBank/DDBJ databases">
        <title>Winogradskyella ouciana sp. nov., isolated from the hadal seawater of the Mariana Trench.</title>
        <authorList>
            <person name="Liu R."/>
        </authorList>
    </citation>
    <scope>NUCLEOTIDE SEQUENCE [LARGE SCALE GENOMIC DNA]</scope>
    <source>
        <strain evidence="2 3">ZXX205</strain>
    </source>
</reference>
<keyword evidence="1" id="KW-1133">Transmembrane helix</keyword>
<evidence type="ECO:0008006" key="4">
    <source>
        <dbReference type="Google" id="ProtNLM"/>
    </source>
</evidence>
<dbReference type="InterPro" id="IPR042252">
    <property type="entry name" value="MtfA_N"/>
</dbReference>
<dbReference type="Gene3D" id="1.10.472.150">
    <property type="entry name" value="Glucose-regulated metallo-peptidase M90, N-terminal domain"/>
    <property type="match status" value="1"/>
</dbReference>
<accession>A0A7K1GBV1</accession>
<dbReference type="InterPro" id="IPR010384">
    <property type="entry name" value="MtfA_fam"/>
</dbReference>
<dbReference type="PANTHER" id="PTHR30164">
    <property type="entry name" value="MTFA PEPTIDASE"/>
    <property type="match status" value="1"/>
</dbReference>
<evidence type="ECO:0000313" key="3">
    <source>
        <dbReference type="Proteomes" id="UP000447545"/>
    </source>
</evidence>
<dbReference type="GO" id="GO:0008237">
    <property type="term" value="F:metallopeptidase activity"/>
    <property type="evidence" value="ECO:0007669"/>
    <property type="project" value="InterPro"/>
</dbReference>
<sequence>MILIYLQETQAPTMNPTLKLIFTITFFVGMASVVLSRFYIYFEQAYALKYKRPFFKNTIVFKKELSDTQIRLLESEFSFYRRLNTKDKAIFRHRLATFIKQKQFIGRDGLVPNNEMKTLLSATAIMLTFGFRDYLIELIEMVIIYPKAYFSEINKTYHKGETNPLMKAIVFSWEDFKKGYHIGDDNLNLGIHEFGHAIHLNAYSNNDVSSLIFNEGFKELTNYLQNHKVVRENLIASKYFRAYAYTNHYEFFAVLLENFIETPQEFKSQFPKLYNYMRQMLNFKYAGY</sequence>
<dbReference type="EMBL" id="WJYA01000004">
    <property type="protein sequence ID" value="MTE26525.1"/>
    <property type="molecule type" value="Genomic_DNA"/>
</dbReference>
<keyword evidence="1" id="KW-0472">Membrane</keyword>
<keyword evidence="3" id="KW-1185">Reference proteome</keyword>
<gene>
    <name evidence="2" type="ORF">F1003_06225</name>
</gene>
<dbReference type="CDD" id="cd20170">
    <property type="entry name" value="Peptidase_M90-like"/>
    <property type="match status" value="1"/>
</dbReference>
<feature type="transmembrane region" description="Helical" evidence="1">
    <location>
        <begin position="20"/>
        <end position="42"/>
    </location>
</feature>
<evidence type="ECO:0000313" key="2">
    <source>
        <dbReference type="EMBL" id="MTE26525.1"/>
    </source>
</evidence>
<dbReference type="GO" id="GO:0004177">
    <property type="term" value="F:aminopeptidase activity"/>
    <property type="evidence" value="ECO:0007669"/>
    <property type="project" value="TreeGrafter"/>
</dbReference>